<organism evidence="13 14">
    <name type="scientific">Leptomonas pyrrhocoris</name>
    <name type="common">Firebug parasite</name>
    <dbReference type="NCBI Taxonomy" id="157538"/>
    <lineage>
        <taxon>Eukaryota</taxon>
        <taxon>Discoba</taxon>
        <taxon>Euglenozoa</taxon>
        <taxon>Kinetoplastea</taxon>
        <taxon>Metakinetoplastina</taxon>
        <taxon>Trypanosomatida</taxon>
        <taxon>Trypanosomatidae</taxon>
        <taxon>Leishmaniinae</taxon>
        <taxon>Leptomonas</taxon>
    </lineage>
</organism>
<feature type="region of interest" description="Disordered" evidence="10">
    <location>
        <begin position="622"/>
        <end position="645"/>
    </location>
</feature>
<evidence type="ECO:0000259" key="11">
    <source>
        <dbReference type="PROSITE" id="PS50178"/>
    </source>
</evidence>
<accession>A0A0M9G297</accession>
<dbReference type="Pfam" id="PF01363">
    <property type="entry name" value="FYVE"/>
    <property type="match status" value="1"/>
</dbReference>
<evidence type="ECO:0000256" key="9">
    <source>
        <dbReference type="SAM" id="Coils"/>
    </source>
</evidence>
<evidence type="ECO:0000256" key="5">
    <source>
        <dbReference type="PIRSR" id="PIRSR623088-1"/>
    </source>
</evidence>
<dbReference type="OMA" id="CCGRLFC"/>
<dbReference type="AlphaFoldDB" id="A0A0M9G297"/>
<keyword evidence="9" id="KW-0175">Coiled coil</keyword>
<evidence type="ECO:0000256" key="10">
    <source>
        <dbReference type="SAM" id="MobiDB-lite"/>
    </source>
</evidence>
<dbReference type="InterPro" id="IPR011011">
    <property type="entry name" value="Znf_FYVE_PHD"/>
</dbReference>
<dbReference type="InterPro" id="IPR036971">
    <property type="entry name" value="PDEase_catalytic_dom_sf"/>
</dbReference>
<evidence type="ECO:0000256" key="3">
    <source>
        <dbReference type="ARBA" id="ARBA00022801"/>
    </source>
</evidence>
<dbReference type="PROSITE" id="PS51845">
    <property type="entry name" value="PDEASE_I_2"/>
    <property type="match status" value="1"/>
</dbReference>
<dbReference type="OrthoDB" id="568146at2759"/>
<feature type="region of interest" description="Disordered" evidence="10">
    <location>
        <begin position="80"/>
        <end position="103"/>
    </location>
</feature>
<evidence type="ECO:0000256" key="6">
    <source>
        <dbReference type="PIRSR" id="PIRSR623088-2"/>
    </source>
</evidence>
<feature type="domain" description="FYVE-type" evidence="11">
    <location>
        <begin position="16"/>
        <end position="74"/>
    </location>
</feature>
<evidence type="ECO:0000256" key="4">
    <source>
        <dbReference type="ARBA" id="ARBA00022833"/>
    </source>
</evidence>
<feature type="coiled-coil region" evidence="9">
    <location>
        <begin position="573"/>
        <end position="611"/>
    </location>
</feature>
<evidence type="ECO:0008006" key="15">
    <source>
        <dbReference type="Google" id="ProtNLM"/>
    </source>
</evidence>
<dbReference type="InterPro" id="IPR023088">
    <property type="entry name" value="PDEase"/>
</dbReference>
<evidence type="ECO:0000256" key="1">
    <source>
        <dbReference type="ARBA" id="ARBA00022723"/>
    </source>
</evidence>
<feature type="binding site" evidence="6">
    <location>
        <position position="942"/>
    </location>
    <ligand>
        <name>AMP</name>
        <dbReference type="ChEBI" id="CHEBI:456215"/>
    </ligand>
</feature>
<dbReference type="Gene3D" id="1.10.1300.10">
    <property type="entry name" value="3'5'-cyclic nucleotide phosphodiesterase, catalytic domain"/>
    <property type="match status" value="1"/>
</dbReference>
<dbReference type="SUPFAM" id="SSF109604">
    <property type="entry name" value="HD-domain/PDEase-like"/>
    <property type="match status" value="1"/>
</dbReference>
<feature type="binding site" evidence="7">
    <location>
        <position position="777"/>
    </location>
    <ligand>
        <name>Zn(2+)</name>
        <dbReference type="ChEBI" id="CHEBI:29105"/>
        <label>2</label>
    </ligand>
</feature>
<feature type="compositionally biased region" description="Low complexity" evidence="10">
    <location>
        <begin position="89"/>
        <end position="102"/>
    </location>
</feature>
<evidence type="ECO:0000259" key="12">
    <source>
        <dbReference type="PROSITE" id="PS51845"/>
    </source>
</evidence>
<dbReference type="InterPro" id="IPR002073">
    <property type="entry name" value="PDEase_catalytic_dom"/>
</dbReference>
<evidence type="ECO:0000256" key="8">
    <source>
        <dbReference type="PROSITE-ProRule" id="PRU00091"/>
    </source>
</evidence>
<feature type="binding site" evidence="6">
    <location>
        <position position="893"/>
    </location>
    <ligand>
        <name>AMP</name>
        <dbReference type="ChEBI" id="CHEBI:456215"/>
    </ligand>
</feature>
<dbReference type="InterPro" id="IPR000306">
    <property type="entry name" value="Znf_FYVE"/>
</dbReference>
<dbReference type="GO" id="GO:0004114">
    <property type="term" value="F:3',5'-cyclic-nucleotide phosphodiesterase activity"/>
    <property type="evidence" value="ECO:0007669"/>
    <property type="project" value="InterPro"/>
</dbReference>
<dbReference type="PANTHER" id="PTHR11347">
    <property type="entry name" value="CYCLIC NUCLEOTIDE PHOSPHODIESTERASE"/>
    <property type="match status" value="1"/>
</dbReference>
<feature type="active site" description="Proton donor" evidence="5">
    <location>
        <position position="735"/>
    </location>
</feature>
<gene>
    <name evidence="13" type="ORF">ABB37_04872</name>
</gene>
<evidence type="ECO:0000256" key="7">
    <source>
        <dbReference type="PIRSR" id="PIRSR623088-3"/>
    </source>
</evidence>
<dbReference type="Gene3D" id="3.30.40.10">
    <property type="entry name" value="Zinc/RING finger domain, C3HC4 (zinc finger)"/>
    <property type="match status" value="1"/>
</dbReference>
<keyword evidence="1 7" id="KW-0479">Metal-binding</keyword>
<dbReference type="GeneID" id="26905163"/>
<proteinExistence type="predicted"/>
<feature type="coiled-coil region" evidence="9">
    <location>
        <begin position="161"/>
        <end position="412"/>
    </location>
</feature>
<dbReference type="GO" id="GO:0008270">
    <property type="term" value="F:zinc ion binding"/>
    <property type="evidence" value="ECO:0007669"/>
    <property type="project" value="UniProtKB-KW"/>
</dbReference>
<feature type="coiled-coil region" evidence="9">
    <location>
        <begin position="1008"/>
        <end position="1058"/>
    </location>
</feature>
<dbReference type="VEuPathDB" id="TriTrypDB:LpyrH10_08_3210"/>
<keyword evidence="3" id="KW-0378">Hydrolase</keyword>
<protein>
    <recommendedName>
        <fullName evidence="15">Phosphodiesterase</fullName>
    </recommendedName>
</protein>
<dbReference type="SMART" id="SM00064">
    <property type="entry name" value="FYVE"/>
    <property type="match status" value="1"/>
</dbReference>
<dbReference type="PROSITE" id="PS50178">
    <property type="entry name" value="ZF_FYVE"/>
    <property type="match status" value="1"/>
</dbReference>
<feature type="binding site" evidence="7">
    <location>
        <position position="776"/>
    </location>
    <ligand>
        <name>Zn(2+)</name>
        <dbReference type="ChEBI" id="CHEBI:29105"/>
        <label>1</label>
    </ligand>
</feature>
<feature type="coiled-coil region" evidence="9">
    <location>
        <begin position="477"/>
        <end position="544"/>
    </location>
</feature>
<comment type="caution">
    <text evidence="13">The sequence shown here is derived from an EMBL/GenBank/DDBJ whole genome shotgun (WGS) entry which is preliminary data.</text>
</comment>
<keyword evidence="4" id="KW-0862">Zinc</keyword>
<reference evidence="13 14" key="1">
    <citation type="submission" date="2015-07" db="EMBL/GenBank/DDBJ databases">
        <title>High-quality genome of monoxenous trypanosomatid Leptomonas pyrrhocoris.</title>
        <authorList>
            <person name="Flegontov P."/>
            <person name="Butenko A."/>
            <person name="Firsov S."/>
            <person name="Vlcek C."/>
            <person name="Logacheva M.D."/>
            <person name="Field M."/>
            <person name="Filatov D."/>
            <person name="Flegontova O."/>
            <person name="Gerasimov E."/>
            <person name="Jackson A.P."/>
            <person name="Kelly S."/>
            <person name="Opperdoes F."/>
            <person name="O'Reilly A."/>
            <person name="Votypka J."/>
            <person name="Yurchenko V."/>
            <person name="Lukes J."/>
        </authorList>
    </citation>
    <scope>NUCLEOTIDE SEQUENCE [LARGE SCALE GENOMIC DNA]</scope>
    <source>
        <strain evidence="13">H10</strain>
    </source>
</reference>
<feature type="binding site" evidence="7">
    <location>
        <position position="893"/>
    </location>
    <ligand>
        <name>Zn(2+)</name>
        <dbReference type="ChEBI" id="CHEBI:29105"/>
        <label>1</label>
    </ligand>
</feature>
<dbReference type="Pfam" id="PF00233">
    <property type="entry name" value="PDEase_I"/>
    <property type="match status" value="1"/>
</dbReference>
<dbReference type="Proteomes" id="UP000037923">
    <property type="component" value="Unassembled WGS sequence"/>
</dbReference>
<feature type="binding site" evidence="6">
    <location>
        <begin position="735"/>
        <end position="739"/>
    </location>
    <ligand>
        <name>AMP</name>
        <dbReference type="ChEBI" id="CHEBI:456215"/>
    </ligand>
</feature>
<dbReference type="RefSeq" id="XP_015659138.1">
    <property type="nucleotide sequence ID" value="XM_015802694.1"/>
</dbReference>
<dbReference type="InterPro" id="IPR013083">
    <property type="entry name" value="Znf_RING/FYVE/PHD"/>
</dbReference>
<feature type="binding site" evidence="7">
    <location>
        <position position="777"/>
    </location>
    <ligand>
        <name>Zn(2+)</name>
        <dbReference type="ChEBI" id="CHEBI:29105"/>
        <label>1</label>
    </ligand>
</feature>
<evidence type="ECO:0000313" key="14">
    <source>
        <dbReference type="Proteomes" id="UP000037923"/>
    </source>
</evidence>
<dbReference type="PRINTS" id="PR00387">
    <property type="entry name" value="PDIESTERASE1"/>
</dbReference>
<feature type="domain" description="PDEase" evidence="12">
    <location>
        <begin position="649"/>
        <end position="985"/>
    </location>
</feature>
<dbReference type="CDD" id="cd00065">
    <property type="entry name" value="FYVE_like_SF"/>
    <property type="match status" value="1"/>
</dbReference>
<name>A0A0M9G297_LEPPY</name>
<dbReference type="SUPFAM" id="SSF57903">
    <property type="entry name" value="FYVE/PHD zinc finger"/>
    <property type="match status" value="1"/>
</dbReference>
<dbReference type="GO" id="GO:0007165">
    <property type="term" value="P:signal transduction"/>
    <property type="evidence" value="ECO:0007669"/>
    <property type="project" value="InterPro"/>
</dbReference>
<feature type="binding site" evidence="6">
    <location>
        <position position="777"/>
    </location>
    <ligand>
        <name>AMP</name>
        <dbReference type="ChEBI" id="CHEBI:456215"/>
    </ligand>
</feature>
<sequence>MSIIMPGYPVPRSLWATSGEACTACGKRFSFFTSKENCSCCGRLFCSSCLSAECTLTPMGMPVAICLECFQKIQDWRRSNREQRREAKSASPSPAAGSASPPVNHTAIEAKLTALEGDFARVQESGRQLRGENDSLRALLTAKDTYVAELAAGQKQADAAAEQATHEASQMSQQLRAMTAARADATKDLAEVQAKLSAAEEVNGSVMAKMSALLEANRELKGQTARLQNEAAELRADAAKGAEELSHLRNSVVEASARKSKAMDDITSQLRAVSEENAQLRQGRDDAAAAASKAAAELEKLRESAQSWTEERSAYEEEVKRLQSALDAAQRSVRTLQEQQQQQHTAVDAASTTAAQLTEQQQRIHSLSEQINQMRVAVDILQKEKTEADVNYQKEREARTDLESRVAALSEEATRFGDKEQEWNVLKAHNAKRTLKLEAALERAAREAADSAERHQHATKDMEDAVAAQLADKQHAVDSLTHQLRTTEGTLHALQAEIASTRQEATTLREQLREAAHAGDATLNASLTKAAAELEETRLLLRRKEASEAELRSLLADRQHALEAVQRVQITAAAEAKEEIHALRQQCTAARATYEAERQEWQTSLAELRTAQGLLEKQRDAEAKNGVSNLVPPSDAAAAKSDRRGSRWARPTRVKAVEYLLGNRSYEGIPAVKGLDRWDFDMKAEAARADVPDVLVRTGYQIALDWLLFPNTASLLQWVNLLDTVQANYCANPYHNRVHAASVLQGVYALVLQCPGLVEHMTTMEKRAIVFAAAVHDVRHPGRTEVFLKSTFDATYLRYNGCRVLEQMHTSTAFEMLGHPELDFTQSDMDDAEALHFHSLVADLIAATFMGSHAALMHTWSRPLREGGGGGAYDFTQESDRHTVLAMLLHAVDIGAQARGVDVALKWLDVVEEMYQQGDEEAALGLPVCPGNDRGGDLVKGQLFFMEAFAIPVFDLIHQFFPPVEAPLTNLRALHAYYSDALHETPPRPFPPPVQYDAEAAQVKAVTAAAAERDAAAATREARISKREKTVEQAVQRLRQATAAVAQREAQLTKKETQLAAQLSDVESKSHVLNSTDASMQTEKELLRATNAVVQREEAMQRKAAELEAMTSELEQREAVSSQLSSQLAAIAEQVSRRRQLLRYREAQLRARETGLHDNIVREDRVGVNAFSAELKRSTPSSQHQASLSLHRSAELNKLQSAMEKLTSAMSFI</sequence>
<evidence type="ECO:0000313" key="13">
    <source>
        <dbReference type="EMBL" id="KPA80699.1"/>
    </source>
</evidence>
<dbReference type="EMBL" id="LGTL01000008">
    <property type="protein sequence ID" value="KPA80699.1"/>
    <property type="molecule type" value="Genomic_DNA"/>
</dbReference>
<feature type="binding site" evidence="7">
    <location>
        <position position="739"/>
    </location>
    <ligand>
        <name>Zn(2+)</name>
        <dbReference type="ChEBI" id="CHEBI:29105"/>
        <label>1</label>
    </ligand>
</feature>
<keyword evidence="2 8" id="KW-0863">Zinc-finger</keyword>
<evidence type="ECO:0000256" key="2">
    <source>
        <dbReference type="ARBA" id="ARBA00022771"/>
    </source>
</evidence>
<keyword evidence="14" id="KW-1185">Reference proteome</keyword>
<dbReference type="InterPro" id="IPR017455">
    <property type="entry name" value="Znf_FYVE-rel"/>
</dbReference>